<proteinExistence type="inferred from homology"/>
<feature type="transmembrane region" description="Helical" evidence="11">
    <location>
        <begin position="380"/>
        <end position="409"/>
    </location>
</feature>
<dbReference type="PANTHER" id="PTHR43269">
    <property type="entry name" value="SODIUM/PROTON ANTIPORTER 1-RELATED"/>
    <property type="match status" value="1"/>
</dbReference>
<evidence type="ECO:0000256" key="9">
    <source>
        <dbReference type="ARBA" id="ARBA00023201"/>
    </source>
</evidence>
<gene>
    <name evidence="13" type="ORF">K8V47_07425</name>
</gene>
<accession>A0A921JIP1</accession>
<keyword evidence="5 11" id="KW-1133">Transmembrane helix</keyword>
<keyword evidence="3" id="KW-0050">Antiport</keyword>
<feature type="transmembrane region" description="Helical" evidence="11">
    <location>
        <begin position="177"/>
        <end position="195"/>
    </location>
</feature>
<keyword evidence="6" id="KW-0915">Sodium</keyword>
<evidence type="ECO:0000256" key="4">
    <source>
        <dbReference type="ARBA" id="ARBA00022692"/>
    </source>
</evidence>
<keyword evidence="7" id="KW-0406">Ion transport</keyword>
<dbReference type="InterPro" id="IPR045016">
    <property type="entry name" value="NhaD-like"/>
</dbReference>
<evidence type="ECO:0000256" key="3">
    <source>
        <dbReference type="ARBA" id="ARBA00022449"/>
    </source>
</evidence>
<feature type="transmembrane region" description="Helical" evidence="11">
    <location>
        <begin position="421"/>
        <end position="443"/>
    </location>
</feature>
<feature type="transmembrane region" description="Helical" evidence="11">
    <location>
        <begin position="294"/>
        <end position="314"/>
    </location>
</feature>
<name>A0A921JIP1_9BACT</name>
<evidence type="ECO:0000313" key="14">
    <source>
        <dbReference type="Proteomes" id="UP000711407"/>
    </source>
</evidence>
<comment type="similarity">
    <text evidence="10">Belongs to the NhaD Na(+)/H(+) (TC 2.A.62) antiporter family.</text>
</comment>
<evidence type="ECO:0000256" key="10">
    <source>
        <dbReference type="ARBA" id="ARBA00025753"/>
    </source>
</evidence>
<reference evidence="13" key="1">
    <citation type="journal article" date="2021" name="PeerJ">
        <title>Extensive microbial diversity within the chicken gut microbiome revealed by metagenomics and culture.</title>
        <authorList>
            <person name="Gilroy R."/>
            <person name="Ravi A."/>
            <person name="Getino M."/>
            <person name="Pursley I."/>
            <person name="Horton D.L."/>
            <person name="Alikhan N.F."/>
            <person name="Baker D."/>
            <person name="Gharbi K."/>
            <person name="Hall N."/>
            <person name="Watson M."/>
            <person name="Adriaenssens E.M."/>
            <person name="Foster-Nyarko E."/>
            <person name="Jarju S."/>
            <person name="Secka A."/>
            <person name="Antonio M."/>
            <person name="Oren A."/>
            <person name="Chaudhuri R.R."/>
            <person name="La Ragione R."/>
            <person name="Hildebrand F."/>
            <person name="Pallen M.J."/>
        </authorList>
    </citation>
    <scope>NUCLEOTIDE SEQUENCE</scope>
    <source>
        <strain evidence="13">4100</strain>
    </source>
</reference>
<dbReference type="PANTHER" id="PTHR43269:SF2">
    <property type="entry name" value="SODIUM_PROTON ANTIPORTER 1-RELATED"/>
    <property type="match status" value="1"/>
</dbReference>
<keyword evidence="8 11" id="KW-0472">Membrane</keyword>
<evidence type="ECO:0000256" key="5">
    <source>
        <dbReference type="ARBA" id="ARBA00022989"/>
    </source>
</evidence>
<sequence length="447" mass="48680">MIAMMLVVFVIGYLMIALEHVTHINKATFALLMCGILWAIYAMCGQDPELSHDLVIALGDTCEIVVFLIGAMTIVELIDRYGGFNIIVHKIHASDKRRLMWVLAFVTFFMSSILDNMTTTIIMVMMLRRMLTVQKERWLFASVIVIAANSGGAWSPIGDITTIMLWMKNYVSSVDLIVNLIIPCIASVVVPVMIASRQIEPAPVEALNSQDKRVGYELSKEHHGLSVAILCCGVGGLLFVPVFKAVTGLPPYIGIIISLAVLWLITECIVNHYKLEGKMEGRVSSALKGVDMPTILFFLGILMAVSALQQANILNAIANWLNDNIHEVYIINGIIGVLSSIVDNVPLVAACMNMYPVATEAAIQASADPTYLAAFVEDGVFWHLLTFCAGVGGSMLIIGSAAGVVAMGIEKISFTWYLKRISWMALAGYIVGIVLIWAEAALIPGVL</sequence>
<comment type="caution">
    <text evidence="13">The sequence shown here is derived from an EMBL/GenBank/DDBJ whole genome shotgun (WGS) entry which is preliminary data.</text>
</comment>
<dbReference type="Pfam" id="PF03600">
    <property type="entry name" value="CitMHS"/>
    <property type="match status" value="1"/>
</dbReference>
<feature type="transmembrane region" description="Helical" evidence="11">
    <location>
        <begin position="252"/>
        <end position="273"/>
    </location>
</feature>
<evidence type="ECO:0000256" key="1">
    <source>
        <dbReference type="ARBA" id="ARBA00004141"/>
    </source>
</evidence>
<protein>
    <submittedName>
        <fullName evidence="13">Sodium:proton antiporter</fullName>
    </submittedName>
</protein>
<evidence type="ECO:0000256" key="8">
    <source>
        <dbReference type="ARBA" id="ARBA00023136"/>
    </source>
</evidence>
<dbReference type="InterPro" id="IPR004680">
    <property type="entry name" value="Cit_transptr-like_dom"/>
</dbReference>
<dbReference type="GO" id="GO:0015297">
    <property type="term" value="F:antiporter activity"/>
    <property type="evidence" value="ECO:0007669"/>
    <property type="project" value="UniProtKB-KW"/>
</dbReference>
<keyword evidence="2" id="KW-0813">Transport</keyword>
<dbReference type="AlphaFoldDB" id="A0A921JIP1"/>
<evidence type="ECO:0000256" key="6">
    <source>
        <dbReference type="ARBA" id="ARBA00023053"/>
    </source>
</evidence>
<evidence type="ECO:0000256" key="7">
    <source>
        <dbReference type="ARBA" id="ARBA00023065"/>
    </source>
</evidence>
<dbReference type="Proteomes" id="UP000711407">
    <property type="component" value="Unassembled WGS sequence"/>
</dbReference>
<organism evidence="13 14">
    <name type="scientific">Candidatus Amulumruptor caecigallinarius</name>
    <dbReference type="NCBI Taxonomy" id="2109911"/>
    <lineage>
        <taxon>Bacteria</taxon>
        <taxon>Pseudomonadati</taxon>
        <taxon>Bacteroidota</taxon>
        <taxon>Bacteroidia</taxon>
        <taxon>Bacteroidales</taxon>
        <taxon>Muribaculaceae</taxon>
        <taxon>Candidatus Amulumruptor</taxon>
    </lineage>
</organism>
<keyword evidence="9" id="KW-0739">Sodium transport</keyword>
<evidence type="ECO:0000259" key="12">
    <source>
        <dbReference type="Pfam" id="PF03600"/>
    </source>
</evidence>
<dbReference type="GO" id="GO:0016020">
    <property type="term" value="C:membrane"/>
    <property type="evidence" value="ECO:0007669"/>
    <property type="project" value="UniProtKB-SubCell"/>
</dbReference>
<feature type="transmembrane region" description="Helical" evidence="11">
    <location>
        <begin position="27"/>
        <end position="44"/>
    </location>
</feature>
<feature type="transmembrane region" description="Helical" evidence="11">
    <location>
        <begin position="138"/>
        <end position="157"/>
    </location>
</feature>
<dbReference type="EMBL" id="DYXT01000038">
    <property type="protein sequence ID" value="HJE39568.1"/>
    <property type="molecule type" value="Genomic_DNA"/>
</dbReference>
<feature type="transmembrane region" description="Helical" evidence="11">
    <location>
        <begin position="98"/>
        <end position="126"/>
    </location>
</feature>
<dbReference type="GO" id="GO:0006814">
    <property type="term" value="P:sodium ion transport"/>
    <property type="evidence" value="ECO:0007669"/>
    <property type="project" value="UniProtKB-KW"/>
</dbReference>
<feature type="domain" description="Citrate transporter-like" evidence="12">
    <location>
        <begin position="14"/>
        <end position="373"/>
    </location>
</feature>
<keyword evidence="4 11" id="KW-0812">Transmembrane</keyword>
<feature type="transmembrane region" description="Helical" evidence="11">
    <location>
        <begin position="225"/>
        <end position="246"/>
    </location>
</feature>
<comment type="subcellular location">
    <subcellularLocation>
        <location evidence="1">Membrane</location>
        <topology evidence="1">Multi-pass membrane protein</topology>
    </subcellularLocation>
</comment>
<feature type="transmembrane region" description="Helical" evidence="11">
    <location>
        <begin position="56"/>
        <end position="78"/>
    </location>
</feature>
<evidence type="ECO:0000313" key="13">
    <source>
        <dbReference type="EMBL" id="HJE39568.1"/>
    </source>
</evidence>
<evidence type="ECO:0000256" key="11">
    <source>
        <dbReference type="SAM" id="Phobius"/>
    </source>
</evidence>
<reference evidence="13" key="2">
    <citation type="submission" date="2021-09" db="EMBL/GenBank/DDBJ databases">
        <authorList>
            <person name="Gilroy R."/>
        </authorList>
    </citation>
    <scope>NUCLEOTIDE SEQUENCE</scope>
    <source>
        <strain evidence="13">4100</strain>
    </source>
</reference>
<evidence type="ECO:0000256" key="2">
    <source>
        <dbReference type="ARBA" id="ARBA00022448"/>
    </source>
</evidence>